<dbReference type="InterPro" id="IPR019151">
    <property type="entry name" value="Proteasome_assmbl_chaperone_2"/>
</dbReference>
<evidence type="ECO:0000313" key="6">
    <source>
        <dbReference type="Proteomes" id="UP001360560"/>
    </source>
</evidence>
<evidence type="ECO:0000256" key="4">
    <source>
        <dbReference type="PIRNR" id="PIRNR010044"/>
    </source>
</evidence>
<evidence type="ECO:0000313" key="5">
    <source>
        <dbReference type="EMBL" id="GMM35392.1"/>
    </source>
</evidence>
<dbReference type="RefSeq" id="XP_064852392.1">
    <property type="nucleotide sequence ID" value="XM_064996320.1"/>
</dbReference>
<comment type="similarity">
    <text evidence="3 4">Belongs to the PSMG2 family.</text>
</comment>
<dbReference type="PANTHER" id="PTHR12970">
    <property type="entry name" value="PROTEASOME ASSEMBLY CHAPERONE 2"/>
    <property type="match status" value="1"/>
</dbReference>
<dbReference type="InterPro" id="IPR016562">
    <property type="entry name" value="Proteasome_assmbl_chp_2_euk"/>
</dbReference>
<evidence type="ECO:0000256" key="1">
    <source>
        <dbReference type="ARBA" id="ARBA00019186"/>
    </source>
</evidence>
<dbReference type="Pfam" id="PF09754">
    <property type="entry name" value="PAC2"/>
    <property type="match status" value="1"/>
</dbReference>
<comment type="subunit">
    <text evidence="4">Component of the 20S proteasome chaperone.</text>
</comment>
<dbReference type="GO" id="GO:0043248">
    <property type="term" value="P:proteasome assembly"/>
    <property type="evidence" value="ECO:0007669"/>
    <property type="project" value="TreeGrafter"/>
</dbReference>
<organism evidence="5 6">
    <name type="scientific">Saccharomycopsis crataegensis</name>
    <dbReference type="NCBI Taxonomy" id="43959"/>
    <lineage>
        <taxon>Eukaryota</taxon>
        <taxon>Fungi</taxon>
        <taxon>Dikarya</taxon>
        <taxon>Ascomycota</taxon>
        <taxon>Saccharomycotina</taxon>
        <taxon>Saccharomycetes</taxon>
        <taxon>Saccharomycopsidaceae</taxon>
        <taxon>Saccharomycopsis</taxon>
    </lineage>
</organism>
<comment type="function">
    <text evidence="4">Involved in 20S proteasome assembly.</text>
</comment>
<keyword evidence="2 4" id="KW-0143">Chaperone</keyword>
<name>A0AAV5QLG6_9ASCO</name>
<dbReference type="GO" id="GO:0005829">
    <property type="term" value="C:cytosol"/>
    <property type="evidence" value="ECO:0007669"/>
    <property type="project" value="TreeGrafter"/>
</dbReference>
<dbReference type="Gene3D" id="3.40.50.10900">
    <property type="entry name" value="PAC-like subunit"/>
    <property type="match status" value="1"/>
</dbReference>
<dbReference type="PIRSF" id="PIRSF010044">
    <property type="entry name" value="UCP010044"/>
    <property type="match status" value="1"/>
</dbReference>
<evidence type="ECO:0000256" key="3">
    <source>
        <dbReference type="ARBA" id="ARBA00025745"/>
    </source>
</evidence>
<dbReference type="Proteomes" id="UP001360560">
    <property type="component" value="Unassembled WGS sequence"/>
</dbReference>
<dbReference type="GO" id="GO:0005634">
    <property type="term" value="C:nucleus"/>
    <property type="evidence" value="ECO:0007669"/>
    <property type="project" value="TreeGrafter"/>
</dbReference>
<dbReference type="PANTHER" id="PTHR12970:SF1">
    <property type="entry name" value="PROTEASOME ASSEMBLY CHAPERONE 2"/>
    <property type="match status" value="1"/>
</dbReference>
<evidence type="ECO:0000256" key="2">
    <source>
        <dbReference type="ARBA" id="ARBA00023186"/>
    </source>
</evidence>
<proteinExistence type="inferred from homology"/>
<accession>A0AAV5QLG6</accession>
<protein>
    <recommendedName>
        <fullName evidence="1 4">Proteasome assembly chaperone 2</fullName>
    </recommendedName>
</protein>
<gene>
    <name evidence="5" type="ORF">DASC09_027170</name>
</gene>
<reference evidence="5 6" key="1">
    <citation type="journal article" date="2023" name="Elife">
        <title>Identification of key yeast species and microbe-microbe interactions impacting larval growth of Drosophila in the wild.</title>
        <authorList>
            <person name="Mure A."/>
            <person name="Sugiura Y."/>
            <person name="Maeda R."/>
            <person name="Honda K."/>
            <person name="Sakurai N."/>
            <person name="Takahashi Y."/>
            <person name="Watada M."/>
            <person name="Katoh T."/>
            <person name="Gotoh A."/>
            <person name="Gotoh Y."/>
            <person name="Taniguchi I."/>
            <person name="Nakamura K."/>
            <person name="Hayashi T."/>
            <person name="Katayama T."/>
            <person name="Uemura T."/>
            <person name="Hattori Y."/>
        </authorList>
    </citation>
    <scope>NUCLEOTIDE SEQUENCE [LARGE SCALE GENOMIC DNA]</scope>
    <source>
        <strain evidence="5 6">SC-9</strain>
    </source>
</reference>
<dbReference type="EMBL" id="BTFZ01000006">
    <property type="protein sequence ID" value="GMM35392.1"/>
    <property type="molecule type" value="Genomic_DNA"/>
</dbReference>
<sequence length="270" mass="30905">MVFYPIIDKYSKTEVLAKLKDSKIIIPTVSFANVPQLAIDLLISNLDTIKIGRLDDQYVYPFISSIDPPVSSTENVKIEGVCTSLEVYYSEKYNLTLLQQRSPILPEFKLQFLTNVLVPFLTDIGKFQEIVVLNSENLVSNYDDYITNNISIYYSLDLLDVKFKLLEINDANNNKNQIYKDISQTKDQFVKAVHQAMVEKDAINTNKISSIVIHVFEGDNFQDGVYFYQEILKFCEIASPHNHQLIKPYSWLGFYGDKPIPSSIEEGIFG</sequence>
<dbReference type="InterPro" id="IPR038389">
    <property type="entry name" value="PSMG2_sf"/>
</dbReference>
<dbReference type="AlphaFoldDB" id="A0AAV5QLG6"/>
<comment type="caution">
    <text evidence="5">The sequence shown here is derived from an EMBL/GenBank/DDBJ whole genome shotgun (WGS) entry which is preliminary data.</text>
</comment>
<dbReference type="GeneID" id="90073371"/>
<keyword evidence="6" id="KW-1185">Reference proteome</keyword>